<dbReference type="InterPro" id="IPR008258">
    <property type="entry name" value="Transglycosylase_SLT_dom_1"/>
</dbReference>
<comment type="similarity">
    <text evidence="1">Belongs to the transglycosylase Slt family.</text>
</comment>
<dbReference type="AlphaFoldDB" id="A0A0B7H028"/>
<evidence type="ECO:0000313" key="3">
    <source>
        <dbReference type="Proteomes" id="UP000044026"/>
    </source>
</evidence>
<dbReference type="Proteomes" id="UP000044026">
    <property type="component" value="Unassembled WGS sequence"/>
</dbReference>
<dbReference type="RefSeq" id="WP_041998392.1">
    <property type="nucleotide sequence ID" value="NZ_BOQJ01000017.1"/>
</dbReference>
<organism evidence="2 3">
    <name type="scientific">Capnocytophaga canimorsus</name>
    <dbReference type="NCBI Taxonomy" id="28188"/>
    <lineage>
        <taxon>Bacteria</taxon>
        <taxon>Pseudomonadati</taxon>
        <taxon>Bacteroidota</taxon>
        <taxon>Flavobacteriia</taxon>
        <taxon>Flavobacteriales</taxon>
        <taxon>Flavobacteriaceae</taxon>
        <taxon>Capnocytophaga</taxon>
    </lineage>
</organism>
<protein>
    <submittedName>
        <fullName evidence="2">Regulatory protein dniR</fullName>
    </submittedName>
</protein>
<reference evidence="2 3" key="1">
    <citation type="submission" date="2015-01" db="EMBL/GenBank/DDBJ databases">
        <authorList>
            <person name="Xiang T."/>
            <person name="Song Y."/>
            <person name="Huang L."/>
            <person name="Wang B."/>
            <person name="Wu P."/>
        </authorList>
    </citation>
    <scope>NUCLEOTIDE SEQUENCE [LARGE SCALE GENOMIC DNA]</scope>
    <source>
        <strain evidence="2 3">Cc12</strain>
    </source>
</reference>
<gene>
    <name evidence="2" type="ORF">CCAN12_130004</name>
</gene>
<dbReference type="SUPFAM" id="SSF53955">
    <property type="entry name" value="Lysozyme-like"/>
    <property type="match status" value="1"/>
</dbReference>
<dbReference type="Pfam" id="PF01464">
    <property type="entry name" value="SLT"/>
    <property type="match status" value="1"/>
</dbReference>
<dbReference type="Gene3D" id="1.10.530.10">
    <property type="match status" value="1"/>
</dbReference>
<dbReference type="GeneID" id="69579761"/>
<sequence>MKNTTKNILSGLGVFFLGGLLINASASYDSDNEKDNEIRPVKGYNVYAVDLPTEVDFAGEKAPLHIPDVRERLDRELLVNTYWQSNGLLFIKRANRYFPVIERILKENGVPDDFKYLALIESGLQDVVSPAGASGFWQFMKAAAKENGLEITDQVDERYHLEKATKAACDYLKKSKKSMGSWTLAAAAYNAGNTGVYNQLTAQKVTDYYDLWLNSETSRYVFRILAIKEIMKNPTQYGFNFESKDLYLEIPTYQVEVKESIDDLALFAQKYGVNFKELKLHNSWLRSNKLTVTAGKSYVIKIPKK</sequence>
<evidence type="ECO:0000313" key="2">
    <source>
        <dbReference type="EMBL" id="CEN32725.1"/>
    </source>
</evidence>
<dbReference type="PANTHER" id="PTHR37423">
    <property type="entry name" value="SOLUBLE LYTIC MUREIN TRANSGLYCOSYLASE-RELATED"/>
    <property type="match status" value="1"/>
</dbReference>
<dbReference type="PANTHER" id="PTHR37423:SF2">
    <property type="entry name" value="MEMBRANE-BOUND LYTIC MUREIN TRANSGLYCOSYLASE C"/>
    <property type="match status" value="1"/>
</dbReference>
<proteinExistence type="inferred from homology"/>
<evidence type="ECO:0000256" key="1">
    <source>
        <dbReference type="ARBA" id="ARBA00007734"/>
    </source>
</evidence>
<dbReference type="InterPro" id="IPR023346">
    <property type="entry name" value="Lysozyme-like_dom_sf"/>
</dbReference>
<accession>A0A0B7H028</accession>
<name>A0A0B7H028_9FLAO</name>
<dbReference type="EMBL" id="CDOE01000005">
    <property type="protein sequence ID" value="CEN32725.1"/>
    <property type="molecule type" value="Genomic_DNA"/>
</dbReference>
<dbReference type="CDD" id="cd16894">
    <property type="entry name" value="MltD-like"/>
    <property type="match status" value="1"/>
</dbReference>